<name>A0A1H2ZYH7_9BACL</name>
<dbReference type="RefSeq" id="WP_091741169.1">
    <property type="nucleotide sequence ID" value="NZ_FNNQ01000012.1"/>
</dbReference>
<reference evidence="1 2" key="1">
    <citation type="submission" date="2016-10" db="EMBL/GenBank/DDBJ databases">
        <authorList>
            <person name="de Groot N.N."/>
        </authorList>
    </citation>
    <scope>NUCLEOTIDE SEQUENCE [LARGE SCALE GENOMIC DNA]</scope>
    <source>
        <strain evidence="1 2">DSM 45610</strain>
    </source>
</reference>
<dbReference type="EMBL" id="FNNQ01000012">
    <property type="protein sequence ID" value="SDX21689.1"/>
    <property type="molecule type" value="Genomic_DNA"/>
</dbReference>
<dbReference type="AlphaFoldDB" id="A0A1H2ZYH7"/>
<protein>
    <submittedName>
        <fullName evidence="1">Uncharacterized protein</fullName>
    </submittedName>
</protein>
<proteinExistence type="predicted"/>
<dbReference type="Proteomes" id="UP000198534">
    <property type="component" value="Unassembled WGS sequence"/>
</dbReference>
<keyword evidence="2" id="KW-1185">Reference proteome</keyword>
<evidence type="ECO:0000313" key="2">
    <source>
        <dbReference type="Proteomes" id="UP000198534"/>
    </source>
</evidence>
<organism evidence="1 2">
    <name type="scientific">Marininema mesophilum</name>
    <dbReference type="NCBI Taxonomy" id="1048340"/>
    <lineage>
        <taxon>Bacteria</taxon>
        <taxon>Bacillati</taxon>
        <taxon>Bacillota</taxon>
        <taxon>Bacilli</taxon>
        <taxon>Bacillales</taxon>
        <taxon>Thermoactinomycetaceae</taxon>
        <taxon>Marininema</taxon>
    </lineage>
</organism>
<dbReference type="STRING" id="1048340.SAMN05444487_11232"/>
<evidence type="ECO:0000313" key="1">
    <source>
        <dbReference type="EMBL" id="SDX21689.1"/>
    </source>
</evidence>
<gene>
    <name evidence="1" type="ORF">SAMN05444487_11232</name>
</gene>
<sequence length="100" mass="11808">MQIYTLRFNQLMNHGNKNLTPEKFQKCIVDLTFLPKSYNENGHQISDLVAYPVARKIIERADGYIPYEQIKEKFYARPCGDFWGYGFKAFPNSTNTRIRH</sequence>
<dbReference type="OrthoDB" id="507950at2"/>
<accession>A0A1H2ZYH7</accession>